<dbReference type="Proteomes" id="UP001239445">
    <property type="component" value="Unassembled WGS sequence"/>
</dbReference>
<name>A0AAJ0F824_9PEZI</name>
<gene>
    <name evidence="2" type="ORF">QBC47DRAFT_32417</name>
</gene>
<evidence type="ECO:0000256" key="1">
    <source>
        <dbReference type="SAM" id="MobiDB-lite"/>
    </source>
</evidence>
<proteinExistence type="predicted"/>
<feature type="region of interest" description="Disordered" evidence="1">
    <location>
        <begin position="167"/>
        <end position="192"/>
    </location>
</feature>
<keyword evidence="3" id="KW-1185">Reference proteome</keyword>
<organism evidence="2 3">
    <name type="scientific">Echria macrotheca</name>
    <dbReference type="NCBI Taxonomy" id="438768"/>
    <lineage>
        <taxon>Eukaryota</taxon>
        <taxon>Fungi</taxon>
        <taxon>Dikarya</taxon>
        <taxon>Ascomycota</taxon>
        <taxon>Pezizomycotina</taxon>
        <taxon>Sordariomycetes</taxon>
        <taxon>Sordariomycetidae</taxon>
        <taxon>Sordariales</taxon>
        <taxon>Schizotheciaceae</taxon>
        <taxon>Echria</taxon>
    </lineage>
</organism>
<comment type="caution">
    <text evidence="2">The sequence shown here is derived from an EMBL/GenBank/DDBJ whole genome shotgun (WGS) entry which is preliminary data.</text>
</comment>
<evidence type="ECO:0000313" key="3">
    <source>
        <dbReference type="Proteomes" id="UP001239445"/>
    </source>
</evidence>
<dbReference type="EMBL" id="MU839836">
    <property type="protein sequence ID" value="KAK1753943.1"/>
    <property type="molecule type" value="Genomic_DNA"/>
</dbReference>
<protein>
    <submittedName>
        <fullName evidence="2">Uncharacterized protein</fullName>
    </submittedName>
</protein>
<evidence type="ECO:0000313" key="2">
    <source>
        <dbReference type="EMBL" id="KAK1753943.1"/>
    </source>
</evidence>
<feature type="compositionally biased region" description="Polar residues" evidence="1">
    <location>
        <begin position="87"/>
        <end position="97"/>
    </location>
</feature>
<accession>A0AAJ0F824</accession>
<dbReference type="AlphaFoldDB" id="A0AAJ0F824"/>
<feature type="region of interest" description="Disordered" evidence="1">
    <location>
        <begin position="338"/>
        <end position="376"/>
    </location>
</feature>
<sequence length="386" mass="41836">RRRHRGSRPLVFHPPSSIPSLRQPPCFNPILTFPLFTCCLNLVLICNPSSNASRQAALLPRFDFAVGGNPNPKTVLLLVAIHPSWQADSPSQVSPKMSPQAAPASPEMEPLEPLRHDAAEPALSSSKEPGWVFLVDPDDRPPQYNEYNSSMDEKEAAFDALSYAVPSTASSEPGHQSPFADSPRSWAPVSDPNLRTISPTPFLERPMFGHPTWSFATGLLLSLLGHLRQMATPTSRPHGRPRVLIRPASRTGTAGLRRQGTCAYCEHAFVYKGQGREPSSSGHDDRQLSSTWMFTEIMGPGSEAVWSSTTLATATAMVDQFFRWLDVLRFITNQAKTQSGGGAELDDGLSTGDSTDGDRLLPARCESAQDSSSSVGGNGQVLVMAC</sequence>
<feature type="non-terminal residue" evidence="2">
    <location>
        <position position="1"/>
    </location>
</feature>
<feature type="region of interest" description="Disordered" evidence="1">
    <location>
        <begin position="87"/>
        <end position="108"/>
    </location>
</feature>
<reference evidence="2" key="1">
    <citation type="submission" date="2023-06" db="EMBL/GenBank/DDBJ databases">
        <title>Genome-scale phylogeny and comparative genomics of the fungal order Sordariales.</title>
        <authorList>
            <consortium name="Lawrence Berkeley National Laboratory"/>
            <person name="Hensen N."/>
            <person name="Bonometti L."/>
            <person name="Westerberg I."/>
            <person name="Brannstrom I.O."/>
            <person name="Guillou S."/>
            <person name="Cros-Aarteil S."/>
            <person name="Calhoun S."/>
            <person name="Haridas S."/>
            <person name="Kuo A."/>
            <person name="Mondo S."/>
            <person name="Pangilinan J."/>
            <person name="Riley R."/>
            <person name="Labutti K."/>
            <person name="Andreopoulos B."/>
            <person name="Lipzen A."/>
            <person name="Chen C."/>
            <person name="Yanf M."/>
            <person name="Daum C."/>
            <person name="Ng V."/>
            <person name="Clum A."/>
            <person name="Steindorff A."/>
            <person name="Ohm R."/>
            <person name="Martin F."/>
            <person name="Silar P."/>
            <person name="Natvig D."/>
            <person name="Lalanne C."/>
            <person name="Gautier V."/>
            <person name="Ament-Velasquez S.L."/>
            <person name="Kruys A."/>
            <person name="Hutchinson M.I."/>
            <person name="Powell A.J."/>
            <person name="Barry K."/>
            <person name="Miller A.N."/>
            <person name="Grigoriev I.V."/>
            <person name="Debuchy R."/>
            <person name="Gladieux P."/>
            <person name="Thoren M.H."/>
            <person name="Johannesson H."/>
        </authorList>
    </citation>
    <scope>NUCLEOTIDE SEQUENCE</scope>
    <source>
        <strain evidence="2">PSN4</strain>
    </source>
</reference>